<proteinExistence type="predicted"/>
<evidence type="ECO:0000313" key="3">
    <source>
        <dbReference type="Proteomes" id="UP001160550"/>
    </source>
</evidence>
<dbReference type="EMBL" id="JARYGX010000013">
    <property type="protein sequence ID" value="MDH7452807.1"/>
    <property type="molecule type" value="Genomic_DNA"/>
</dbReference>
<organism evidence="2 3">
    <name type="scientific">Luteimonas composti</name>
    <dbReference type="NCBI Taxonomy" id="398257"/>
    <lineage>
        <taxon>Bacteria</taxon>
        <taxon>Pseudomonadati</taxon>
        <taxon>Pseudomonadota</taxon>
        <taxon>Gammaproteobacteria</taxon>
        <taxon>Lysobacterales</taxon>
        <taxon>Lysobacteraceae</taxon>
        <taxon>Luteimonas</taxon>
    </lineage>
</organism>
<gene>
    <name evidence="2" type="ORF">QF205_06890</name>
</gene>
<reference evidence="2" key="1">
    <citation type="journal article" date="2007" name="Int. J. Syst. Evol. Microbiol.">
        <title>Luteimonas composti sp. nov., a moderately thermophilic bacterium isolated from food waste.</title>
        <authorList>
            <person name="Young C.C."/>
            <person name="Kampfer P."/>
            <person name="Chen W.M."/>
            <person name="Yen W.S."/>
            <person name="Arun A.B."/>
            <person name="Lai W.A."/>
            <person name="Shen F.T."/>
            <person name="Rekha P.D."/>
            <person name="Lin K.Y."/>
            <person name="Chou J.H."/>
        </authorList>
    </citation>
    <scope>NUCLEOTIDE SEQUENCE</scope>
    <source>
        <strain evidence="2">CC-YY355</strain>
    </source>
</reference>
<reference evidence="2" key="2">
    <citation type="submission" date="2023-04" db="EMBL/GenBank/DDBJ databases">
        <authorList>
            <person name="Sun J.-Q."/>
        </authorList>
    </citation>
    <scope>NUCLEOTIDE SEQUENCE</scope>
    <source>
        <strain evidence="2">CC-YY355</strain>
    </source>
</reference>
<feature type="transmembrane region" description="Helical" evidence="1">
    <location>
        <begin position="42"/>
        <end position="63"/>
    </location>
</feature>
<evidence type="ECO:0000313" key="2">
    <source>
        <dbReference type="EMBL" id="MDH7452807.1"/>
    </source>
</evidence>
<comment type="caution">
    <text evidence="2">The sequence shown here is derived from an EMBL/GenBank/DDBJ whole genome shotgun (WGS) entry which is preliminary data.</text>
</comment>
<keyword evidence="3" id="KW-1185">Reference proteome</keyword>
<evidence type="ECO:0000256" key="1">
    <source>
        <dbReference type="SAM" id="Phobius"/>
    </source>
</evidence>
<sequence>MQNPISARHDAAQASLPNTAALRLRLGRARLRADAAFSSTGLLALAGLLAATLLSTAAIVAVATRKLPAGAMPAGMKRRR</sequence>
<keyword evidence="1" id="KW-0472">Membrane</keyword>
<protein>
    <submittedName>
        <fullName evidence="2">Uncharacterized protein</fullName>
    </submittedName>
</protein>
<dbReference type="Proteomes" id="UP001160550">
    <property type="component" value="Unassembled WGS sequence"/>
</dbReference>
<dbReference type="RefSeq" id="WP_280942002.1">
    <property type="nucleotide sequence ID" value="NZ_JARYGX010000013.1"/>
</dbReference>
<name>A0ABT6MQA3_9GAMM</name>
<keyword evidence="1" id="KW-1133">Transmembrane helix</keyword>
<accession>A0ABT6MQA3</accession>
<keyword evidence="1" id="KW-0812">Transmembrane</keyword>